<dbReference type="Pfam" id="PF13181">
    <property type="entry name" value="TPR_8"/>
    <property type="match status" value="1"/>
</dbReference>
<dbReference type="Proteomes" id="UP000663870">
    <property type="component" value="Unassembled WGS sequence"/>
</dbReference>
<feature type="repeat" description="TPR" evidence="3">
    <location>
        <begin position="843"/>
        <end position="876"/>
    </location>
</feature>
<evidence type="ECO:0000313" key="5">
    <source>
        <dbReference type="EMBL" id="CAF1362220.1"/>
    </source>
</evidence>
<evidence type="ECO:0000256" key="3">
    <source>
        <dbReference type="PROSITE-ProRule" id="PRU00339"/>
    </source>
</evidence>
<dbReference type="EMBL" id="CAJNOL010001453">
    <property type="protein sequence ID" value="CAF1362220.1"/>
    <property type="molecule type" value="Genomic_DNA"/>
</dbReference>
<dbReference type="EMBL" id="CAJNOH010000584">
    <property type="protein sequence ID" value="CAF1080992.1"/>
    <property type="molecule type" value="Genomic_DNA"/>
</dbReference>
<feature type="repeat" description="TPR" evidence="3">
    <location>
        <begin position="757"/>
        <end position="790"/>
    </location>
</feature>
<organism evidence="4 6">
    <name type="scientific">Rotaria sordida</name>
    <dbReference type="NCBI Taxonomy" id="392033"/>
    <lineage>
        <taxon>Eukaryota</taxon>
        <taxon>Metazoa</taxon>
        <taxon>Spiralia</taxon>
        <taxon>Gnathifera</taxon>
        <taxon>Rotifera</taxon>
        <taxon>Eurotatoria</taxon>
        <taxon>Bdelloidea</taxon>
        <taxon>Philodinida</taxon>
        <taxon>Philodinidae</taxon>
        <taxon>Rotaria</taxon>
    </lineage>
</organism>
<dbReference type="Pfam" id="PF13374">
    <property type="entry name" value="TPR_10"/>
    <property type="match status" value="1"/>
</dbReference>
<keyword evidence="7" id="KW-1185">Reference proteome</keyword>
<dbReference type="SMART" id="SM00028">
    <property type="entry name" value="TPR"/>
    <property type="match status" value="13"/>
</dbReference>
<feature type="repeat" description="TPR" evidence="3">
    <location>
        <begin position="886"/>
        <end position="919"/>
    </location>
</feature>
<reference evidence="4" key="1">
    <citation type="submission" date="2021-02" db="EMBL/GenBank/DDBJ databases">
        <authorList>
            <person name="Nowell W R."/>
        </authorList>
    </citation>
    <scope>NUCLEOTIDE SEQUENCE</scope>
</reference>
<protein>
    <submittedName>
        <fullName evidence="4">Uncharacterized protein</fullName>
    </submittedName>
</protein>
<dbReference type="Gene3D" id="1.25.40.10">
    <property type="entry name" value="Tetratricopeptide repeat domain"/>
    <property type="match status" value="4"/>
</dbReference>
<keyword evidence="2 3" id="KW-0802">TPR repeat</keyword>
<gene>
    <name evidence="5" type="ORF">JXQ802_LOCUS32689</name>
    <name evidence="4" type="ORF">PYM288_LOCUS18673</name>
</gene>
<feature type="repeat" description="TPR" evidence="3">
    <location>
        <begin position="542"/>
        <end position="575"/>
    </location>
</feature>
<dbReference type="Pfam" id="PF13424">
    <property type="entry name" value="TPR_12"/>
    <property type="match status" value="5"/>
</dbReference>
<dbReference type="Proteomes" id="UP000663854">
    <property type="component" value="Unassembled WGS sequence"/>
</dbReference>
<dbReference type="Gene3D" id="3.90.176.10">
    <property type="entry name" value="Toxin ADP-ribosyltransferase, Chain A, domain 1"/>
    <property type="match status" value="1"/>
</dbReference>
<dbReference type="SUPFAM" id="SSF56399">
    <property type="entry name" value="ADP-ribosylation"/>
    <property type="match status" value="1"/>
</dbReference>
<evidence type="ECO:0000313" key="4">
    <source>
        <dbReference type="EMBL" id="CAF1080992.1"/>
    </source>
</evidence>
<dbReference type="SUPFAM" id="SSF48452">
    <property type="entry name" value="TPR-like"/>
    <property type="match status" value="4"/>
</dbReference>
<evidence type="ECO:0000313" key="7">
    <source>
        <dbReference type="Proteomes" id="UP000663870"/>
    </source>
</evidence>
<dbReference type="PROSITE" id="PS50005">
    <property type="entry name" value="TPR"/>
    <property type="match status" value="7"/>
</dbReference>
<feature type="repeat" description="TPR" evidence="3">
    <location>
        <begin position="584"/>
        <end position="617"/>
    </location>
</feature>
<feature type="repeat" description="TPR" evidence="3">
    <location>
        <begin position="1012"/>
        <end position="1045"/>
    </location>
</feature>
<dbReference type="PANTHER" id="PTHR45641">
    <property type="entry name" value="TETRATRICOPEPTIDE REPEAT PROTEIN (AFU_ORTHOLOGUE AFUA_6G03870)"/>
    <property type="match status" value="1"/>
</dbReference>
<evidence type="ECO:0000256" key="1">
    <source>
        <dbReference type="ARBA" id="ARBA00022737"/>
    </source>
</evidence>
<proteinExistence type="predicted"/>
<keyword evidence="1" id="KW-0677">Repeat</keyword>
<dbReference type="PANTHER" id="PTHR45641:SF1">
    <property type="entry name" value="AAA+ ATPASE DOMAIN-CONTAINING PROTEIN"/>
    <property type="match status" value="1"/>
</dbReference>
<dbReference type="PROSITE" id="PS51996">
    <property type="entry name" value="TR_MART"/>
    <property type="match status" value="1"/>
</dbReference>
<dbReference type="InterPro" id="IPR019734">
    <property type="entry name" value="TPR_rpt"/>
</dbReference>
<dbReference type="AlphaFoldDB" id="A0A814MLX3"/>
<sequence length="1199" mass="138566">MDQNDLSSINIEKLENFELIWLNKMFHYTDKYFEAKLQLQHITSYLKPFFDVNDCFDYIINSDIDHIILLISIDSFDESNILNKANELIQITFLYVITSSLSLNNDVFLKNNRAVLVNEQDLLVKLIDDVRYCTENMTKFNIFTSPIESGKSSKDLTKQAAKFMWFQYILEILLCVPEQNAAKQELIEFCRSCYVNNQTEQDKITDFELNYRSDKAIKWYTRDSFLFRIINKVLRAENIDCIYKLRYILADIYTQLLELHCDYLQCLLDLELFPYVLKVYRGQLMSVRELDQLRRNTGHYISMNTFLSTSSDREVSVMFSGEGARRPQLESVLFEIEIQTDTCSLPYADIQKSSWNPGEEEILLALGAIFRIDSVESQDNIWIIKLSLYNQDSTGVQDAHNFLPDRKRHEQLSINDFAKCLDQLGESHLAAQIYANQLQSHLSLSGLDRAILLYSFANCNMTCNYIDPNGLLKCYQMCVKLVPRPILPMFPQLGIKAASLLMDHGEYKMAHTLIIKTISMIVNEFDGTFSDEARRLKMLSLADLYNTLGVYHTYQYQYEDALDYFQSTLRIYKGHLRSNSNEFGRIYSNLAKLHYNQGKYSDAIEYMKKAISLYLQSLPSDHPDLADCYHDLGISYAEKGELVKACEAIGVALEKRLKAETVNHVLVGMSYLHLGHLFAKIDYNTQALFYYFKTEEIWRQYLPESHLLFRHLYTAIGRVYGHAKADLMTARSFLDKALLIETNCLKRNSQDVSIFLGDINSNLGENYYHCGKYEEALIYYEKAFKIFQCTLPNTYLVFVCLYNNIALTYQGLGNQDVAITYYERSIDIIHSQESVSLKNDLLADAYGNIGTLHLDNGSCKKAIEYFEKQLTTKKLNIVTCQSPYFITTYTGLGSAYTSLNKCTEALEYHYRALDIAQAILPTYHEILGNIYNNIACVYSEQAKYDQALHYLKLSLQVKLNCKPSDHPTIATAYYNLACVYASKLDNDESINAAESAVAILKQCPPNTFPGLANVYTRLGSSYCRLNQLDRAEDYLQQSITLLRSMYKIQDDNHYKFAFTYDIYALVKCAQGSFEEAEYLCQKSFNLLLTELPSDSVNVGLSYETFGIIYNAQKKYEQALTFFYKSETIIRSVSDEHPFLVRIFREMGSVFYNQRIYDRALEFYTKAIDLALKVYETNTKLINSLTYDLDRVMDNILSIE</sequence>
<feature type="repeat" description="TPR" evidence="3">
    <location>
        <begin position="1140"/>
        <end position="1173"/>
    </location>
</feature>
<comment type="caution">
    <text evidence="4">The sequence shown here is derived from an EMBL/GenBank/DDBJ whole genome shotgun (WGS) entry which is preliminary data.</text>
</comment>
<evidence type="ECO:0000256" key="2">
    <source>
        <dbReference type="ARBA" id="ARBA00022803"/>
    </source>
</evidence>
<name>A0A814MLX3_9BILA</name>
<accession>A0A814MLX3</accession>
<dbReference type="InterPro" id="IPR011990">
    <property type="entry name" value="TPR-like_helical_dom_sf"/>
</dbReference>
<evidence type="ECO:0000313" key="6">
    <source>
        <dbReference type="Proteomes" id="UP000663854"/>
    </source>
</evidence>